<protein>
    <submittedName>
        <fullName evidence="3">ADP-heptose--LPS heptosyltransferase</fullName>
    </submittedName>
</protein>
<dbReference type="RefSeq" id="WP_303685353.1">
    <property type="nucleotide sequence ID" value="NZ_CAJXYO010000039.1"/>
</dbReference>
<dbReference type="EMBL" id="MAAX01000007">
    <property type="protein sequence ID" value="OUS21650.1"/>
    <property type="molecule type" value="Genomic_DNA"/>
</dbReference>
<organism evidence="3 4">
    <name type="scientific">Nonlabens dokdonensis</name>
    <dbReference type="NCBI Taxonomy" id="328515"/>
    <lineage>
        <taxon>Bacteria</taxon>
        <taxon>Pseudomonadati</taxon>
        <taxon>Bacteroidota</taxon>
        <taxon>Flavobacteriia</taxon>
        <taxon>Flavobacteriales</taxon>
        <taxon>Flavobacteriaceae</taxon>
        <taxon>Nonlabens</taxon>
    </lineage>
</organism>
<accession>A0A1Z8BGF1</accession>
<evidence type="ECO:0000313" key="3">
    <source>
        <dbReference type="EMBL" id="OUS21650.1"/>
    </source>
</evidence>
<dbReference type="SUPFAM" id="SSF53756">
    <property type="entry name" value="UDP-Glycosyltransferase/glycogen phosphorylase"/>
    <property type="match status" value="1"/>
</dbReference>
<proteinExistence type="predicted"/>
<dbReference type="Gene3D" id="3.40.50.2000">
    <property type="entry name" value="Glycogen Phosphorylase B"/>
    <property type="match status" value="2"/>
</dbReference>
<dbReference type="InterPro" id="IPR002201">
    <property type="entry name" value="Glyco_trans_9"/>
</dbReference>
<dbReference type="Proteomes" id="UP000196102">
    <property type="component" value="Unassembled WGS sequence"/>
</dbReference>
<dbReference type="InterPro" id="IPR051199">
    <property type="entry name" value="LPS_LOS_Heptosyltrfase"/>
</dbReference>
<dbReference type="PANTHER" id="PTHR30160:SF7">
    <property type="entry name" value="ADP-HEPTOSE--LPS HEPTOSYLTRANSFERASE 2"/>
    <property type="match status" value="1"/>
</dbReference>
<dbReference type="GO" id="GO:0009244">
    <property type="term" value="P:lipopolysaccharide core region biosynthetic process"/>
    <property type="evidence" value="ECO:0007669"/>
    <property type="project" value="TreeGrafter"/>
</dbReference>
<dbReference type="AlphaFoldDB" id="A0A1Z8BGF1"/>
<evidence type="ECO:0000256" key="1">
    <source>
        <dbReference type="ARBA" id="ARBA00022676"/>
    </source>
</evidence>
<sequence>MRILLIQYQMLGDVLTSTIIADQLKITYPQARLDYLIVSHAEALVAHHPAIDGLIKVSKSDFEKMSFIISLSRKLKQKKYDLLIDAYGKNNSAILSFLSRAKQRIGYKKWFSVFAYTHTVRNEPDTSIYKTGVALGSRMLLTQPLTDHVKWHLKPKIYLTKSEIEEGKNWIKASGIDLETPLTMVSVLGSSDVKTLPFNTMAKVLDEFVAHTKSQLLFNYIPHQKDAALTIYNACSPATRELIFIDAFAPSIRDFLKVLSHCDSIIGNEGGAVNMGKALDIATFTIFSPWINKSSWNVGEDGKKHISVHLKDFKPELYQEKPLKKMKPQALELYQKFEAKLVFPELKKFTKENY</sequence>
<gene>
    <name evidence="3" type="ORF">A9Q93_00210</name>
</gene>
<keyword evidence="2 3" id="KW-0808">Transferase</keyword>
<dbReference type="GO" id="GO:0005829">
    <property type="term" value="C:cytosol"/>
    <property type="evidence" value="ECO:0007669"/>
    <property type="project" value="TreeGrafter"/>
</dbReference>
<name>A0A1Z8BGF1_9FLAO</name>
<dbReference type="PANTHER" id="PTHR30160">
    <property type="entry name" value="TETRAACYLDISACCHARIDE 4'-KINASE-RELATED"/>
    <property type="match status" value="1"/>
</dbReference>
<dbReference type="Pfam" id="PF01075">
    <property type="entry name" value="Glyco_transf_9"/>
    <property type="match status" value="1"/>
</dbReference>
<reference evidence="4" key="1">
    <citation type="journal article" date="2017" name="Proc. Natl. Acad. Sci. U.S.A.">
        <title>Simulation of Deepwater Horizon oil plume reveals substrate specialization within a complex community of hydrocarbon-degraders.</title>
        <authorList>
            <person name="Hu P."/>
            <person name="Dubinsky E.A."/>
            <person name="Probst A.J."/>
            <person name="Wang J."/>
            <person name="Sieber C.M.K."/>
            <person name="Tom L.M."/>
            <person name="Gardinali P."/>
            <person name="Banfield J.F."/>
            <person name="Atlas R.M."/>
            <person name="Andersen G.L."/>
        </authorList>
    </citation>
    <scope>NUCLEOTIDE SEQUENCE [LARGE SCALE GENOMIC DNA]</scope>
</reference>
<dbReference type="CDD" id="cd03789">
    <property type="entry name" value="GT9_LPS_heptosyltransferase"/>
    <property type="match status" value="1"/>
</dbReference>
<evidence type="ECO:0000313" key="4">
    <source>
        <dbReference type="Proteomes" id="UP000196102"/>
    </source>
</evidence>
<dbReference type="GO" id="GO:0008713">
    <property type="term" value="F:ADP-heptose-lipopolysaccharide heptosyltransferase activity"/>
    <property type="evidence" value="ECO:0007669"/>
    <property type="project" value="TreeGrafter"/>
</dbReference>
<comment type="caution">
    <text evidence="3">The sequence shown here is derived from an EMBL/GenBank/DDBJ whole genome shotgun (WGS) entry which is preliminary data.</text>
</comment>
<keyword evidence="1" id="KW-0328">Glycosyltransferase</keyword>
<evidence type="ECO:0000256" key="2">
    <source>
        <dbReference type="ARBA" id="ARBA00022679"/>
    </source>
</evidence>